<accession>A0A1C7NUG7</accession>
<reference evidence="1 2" key="1">
    <citation type="journal article" date="2016" name="Syst. Appl. Microbiol.">
        <title>Pararhizobium polonicum sp. nov. isolated from tumors on stone fruit rootstocks.</title>
        <authorList>
            <person name="Pulawska J."/>
            <person name="Kuzmanovic N."/>
            <person name="Willems A."/>
            <person name="Pothier J.F."/>
        </authorList>
    </citation>
    <scope>NUCLEOTIDE SEQUENCE [LARGE SCALE GENOMIC DNA]</scope>
    <source>
        <strain evidence="1 2">F5.1</strain>
    </source>
</reference>
<proteinExistence type="predicted"/>
<name>A0A1C7NUG7_9HYPH</name>
<comment type="caution">
    <text evidence="1">The sequence shown here is derived from an EMBL/GenBank/DDBJ whole genome shotgun (WGS) entry which is preliminary data.</text>
</comment>
<sequence length="138" mass="15131">MLRFVKPGFATIMPEDARAHEQWIAELTQHDYIVEGWHCDLSTGIFSLGETAQRIHALEQSPCGLLDIIRGYENDHRKIVLNILEEATAAASSFYYCTTIVHDDGSAGPLYCIGTSTIDTPAAAGRMQGVFAFSAPAR</sequence>
<keyword evidence="2" id="KW-1185">Reference proteome</keyword>
<dbReference type="RefSeq" id="WP_068957756.1">
    <property type="nucleotide sequence ID" value="NZ_LGLV01000018.1"/>
</dbReference>
<evidence type="ECO:0000313" key="2">
    <source>
        <dbReference type="Proteomes" id="UP000093111"/>
    </source>
</evidence>
<gene>
    <name evidence="1" type="ORF">ADU59_25075</name>
</gene>
<dbReference type="STRING" id="1612624.ADU59_25075"/>
<dbReference type="AlphaFoldDB" id="A0A1C7NUG7"/>
<dbReference type="Proteomes" id="UP000093111">
    <property type="component" value="Unassembled WGS sequence"/>
</dbReference>
<dbReference type="EMBL" id="LGLV01000018">
    <property type="protein sequence ID" value="OBZ92665.1"/>
    <property type="molecule type" value="Genomic_DNA"/>
</dbReference>
<evidence type="ECO:0000313" key="1">
    <source>
        <dbReference type="EMBL" id="OBZ92665.1"/>
    </source>
</evidence>
<protein>
    <submittedName>
        <fullName evidence="1">Uncharacterized protein</fullName>
    </submittedName>
</protein>
<dbReference type="OrthoDB" id="8115922at2"/>
<dbReference type="PATRIC" id="fig|1612624.7.peg.2721"/>
<organism evidence="1 2">
    <name type="scientific">Pararhizobium polonicum</name>
    <dbReference type="NCBI Taxonomy" id="1612624"/>
    <lineage>
        <taxon>Bacteria</taxon>
        <taxon>Pseudomonadati</taxon>
        <taxon>Pseudomonadota</taxon>
        <taxon>Alphaproteobacteria</taxon>
        <taxon>Hyphomicrobiales</taxon>
        <taxon>Rhizobiaceae</taxon>
        <taxon>Rhizobium/Agrobacterium group</taxon>
        <taxon>Pararhizobium</taxon>
    </lineage>
</organism>